<dbReference type="PANTHER" id="PTHR34477:SF5">
    <property type="entry name" value="BSL5627 PROTEIN"/>
    <property type="match status" value="1"/>
</dbReference>
<dbReference type="PANTHER" id="PTHR34477">
    <property type="entry name" value="UPF0213 PROTEIN YHBQ"/>
    <property type="match status" value="1"/>
</dbReference>
<sequence>MAKGGFVYMLASGRNGTLYLGSTVDLCRRVYEHQQAHVPGFTTRYGVIHLVWYEHYDRITDARHREYTLKKWRRAWKLALIEAMNPDWRDLSADLNG</sequence>
<gene>
    <name evidence="3" type="ORF">A5481_15400</name>
</gene>
<dbReference type="InterPro" id="IPR050190">
    <property type="entry name" value="UPF0213_domain"/>
</dbReference>
<evidence type="ECO:0000313" key="3">
    <source>
        <dbReference type="EMBL" id="OAS24146.1"/>
    </source>
</evidence>
<dbReference type="SMART" id="SM00465">
    <property type="entry name" value="GIYc"/>
    <property type="match status" value="1"/>
</dbReference>
<dbReference type="CDD" id="cd10448">
    <property type="entry name" value="GIY-YIG_unchar_3"/>
    <property type="match status" value="1"/>
</dbReference>
<accession>A0A179SB79</accession>
<protein>
    <recommendedName>
        <fullName evidence="2">GIY-YIG domain-containing protein</fullName>
    </recommendedName>
</protein>
<proteinExistence type="inferred from homology"/>
<evidence type="ECO:0000259" key="2">
    <source>
        <dbReference type="PROSITE" id="PS50164"/>
    </source>
</evidence>
<dbReference type="STRING" id="427683.A5481_15400"/>
<dbReference type="Gene3D" id="3.40.1440.10">
    <property type="entry name" value="GIY-YIG endonuclease"/>
    <property type="match status" value="1"/>
</dbReference>
<evidence type="ECO:0000313" key="4">
    <source>
        <dbReference type="Proteomes" id="UP000078316"/>
    </source>
</evidence>
<name>A0A179SB79_9HYPH</name>
<dbReference type="InterPro" id="IPR000305">
    <property type="entry name" value="GIY-YIG_endonuc"/>
</dbReference>
<dbReference type="PROSITE" id="PS50164">
    <property type="entry name" value="GIY_YIG"/>
    <property type="match status" value="1"/>
</dbReference>
<dbReference type="OrthoDB" id="287318at2"/>
<dbReference type="Proteomes" id="UP000078316">
    <property type="component" value="Unassembled WGS sequence"/>
</dbReference>
<dbReference type="InterPro" id="IPR035901">
    <property type="entry name" value="GIY-YIG_endonuc_sf"/>
</dbReference>
<evidence type="ECO:0000256" key="1">
    <source>
        <dbReference type="ARBA" id="ARBA00007435"/>
    </source>
</evidence>
<dbReference type="EMBL" id="LWHQ01000027">
    <property type="protein sequence ID" value="OAS24146.1"/>
    <property type="molecule type" value="Genomic_DNA"/>
</dbReference>
<feature type="domain" description="GIY-YIG" evidence="2">
    <location>
        <begin position="3"/>
        <end position="79"/>
    </location>
</feature>
<dbReference type="RefSeq" id="WP_048433014.1">
    <property type="nucleotide sequence ID" value="NZ_LWHQ01000027.1"/>
</dbReference>
<comment type="caution">
    <text evidence="3">The sequence shown here is derived from an EMBL/GenBank/DDBJ whole genome shotgun (WGS) entry which is preliminary data.</text>
</comment>
<reference evidence="3 4" key="1">
    <citation type="submission" date="2016-04" db="EMBL/GenBank/DDBJ databases">
        <authorList>
            <person name="Evans L.H."/>
            <person name="Alamgir A."/>
            <person name="Owens N."/>
            <person name="Weber N.D."/>
            <person name="Virtaneva K."/>
            <person name="Barbian K."/>
            <person name="Babar A."/>
            <person name="Rosenke K."/>
        </authorList>
    </citation>
    <scope>NUCLEOTIDE SEQUENCE [LARGE SCALE GENOMIC DNA]</scope>
    <source>
        <strain evidence="3 4">PMB02</strain>
    </source>
</reference>
<dbReference type="AlphaFoldDB" id="A0A179SB79"/>
<organism evidence="3 4">
    <name type="scientific">Methylobacterium platani</name>
    <dbReference type="NCBI Taxonomy" id="427683"/>
    <lineage>
        <taxon>Bacteria</taxon>
        <taxon>Pseudomonadati</taxon>
        <taxon>Pseudomonadota</taxon>
        <taxon>Alphaproteobacteria</taxon>
        <taxon>Hyphomicrobiales</taxon>
        <taxon>Methylobacteriaceae</taxon>
        <taxon>Methylobacterium</taxon>
    </lineage>
</organism>
<dbReference type="Pfam" id="PF01541">
    <property type="entry name" value="GIY-YIG"/>
    <property type="match status" value="1"/>
</dbReference>
<dbReference type="SUPFAM" id="SSF82771">
    <property type="entry name" value="GIY-YIG endonuclease"/>
    <property type="match status" value="1"/>
</dbReference>
<comment type="similarity">
    <text evidence="1">Belongs to the UPF0213 family.</text>
</comment>